<accession>A0A644TV75</accession>
<evidence type="ECO:0000256" key="1">
    <source>
        <dbReference type="SAM" id="MobiDB-lite"/>
    </source>
</evidence>
<feature type="transmembrane region" description="Helical" evidence="2">
    <location>
        <begin position="214"/>
        <end position="243"/>
    </location>
</feature>
<feature type="transmembrane region" description="Helical" evidence="2">
    <location>
        <begin position="801"/>
        <end position="828"/>
    </location>
</feature>
<feature type="transmembrane region" description="Helical" evidence="2">
    <location>
        <begin position="770"/>
        <end position="789"/>
    </location>
</feature>
<evidence type="ECO:0000313" key="3">
    <source>
        <dbReference type="EMBL" id="MPL70864.1"/>
    </source>
</evidence>
<keyword evidence="2" id="KW-0812">Transmembrane</keyword>
<sequence>MGRPGKTIFDKAKSPARKPATLNPPAKAKTEDLLSWLSLALVYLFMFSRFDLRLLVSDTILTGGDSASWYQVLRTLKEEFLPRGRLFGFSQGNFFGYLEGQHYFILPFLSAALLGSIVPLTVALKIVTVAGGLALPLTMFFAVSSISGRKPGGAIAAAASLLFLFNESYSIFGGNWLSTFAGEFCYSWAIALLPLLLASLVRDWRKRRKGLQSGLILALIGLCHFFVFMPAFFLPLFPAFTLIPRLRNKKPQNNRLKPTMGREAGMVARILTTYCSALLIMAFWLLPMASTRRWAQPISMLWHFNSFKDFASQTLLWIWAPTGLGFLLFSLLRKNSPRERSLAAFLVYALGACAFLFFIAPGLGMPDIRFVPPALLFCGLGISLFLDAAVKRLGRRLSPLSELKTTYPGRKAIGWLPSLLTLAGLGASVAGSMALSHNAPAWFSWNYSGYEAKSEWPFIRFVSERYRGSPDDGRFLWEKQDQRDNRDFGSERAFENLYLFTGHPSSEGIHYGSSMMARAATYLQSSYSPNPVDPEAERIYSKVDPASWPARFDLFNAQYIVTHSDTIRSLFAAHPDFVLDASMGKFSIFRYLGFADSYLSVLPENALALVDGGKAGFRTDYYRFFRDYELYGTPFVSMEFADRELKARLSETGGHWPDYDSYRNVGLAKRAVEEQGTARLGIPQGLAEGMSGSPGEALKEGSPIITDEHIDNFGISFSTAAPGKPHYIKISYAPGWRSSGGEKIYPVSPGFMLIYPKGTKVSLNYRRSGWEIAGIVLSLLSIPFAFIITKKRPERAFPWRAFLAAGLGLFFGMALYLSVQSLVGYPALARAMAKARRIDPGDFLRRKELLALVDPWATRENLDRYDNRLVFDAYRLKSLVLAAEGRTEEASELIDTLSARYAHTRVLDSLPPVR</sequence>
<reference evidence="3" key="1">
    <citation type="submission" date="2019-08" db="EMBL/GenBank/DDBJ databases">
        <authorList>
            <person name="Kucharzyk K."/>
            <person name="Murdoch R.W."/>
            <person name="Higgins S."/>
            <person name="Loffler F."/>
        </authorList>
    </citation>
    <scope>NUCLEOTIDE SEQUENCE</scope>
</reference>
<keyword evidence="2" id="KW-0472">Membrane</keyword>
<feature type="transmembrane region" description="Helical" evidence="2">
    <location>
        <begin position="310"/>
        <end position="332"/>
    </location>
</feature>
<feature type="transmembrane region" description="Helical" evidence="2">
    <location>
        <begin position="370"/>
        <end position="390"/>
    </location>
</feature>
<feature type="region of interest" description="Disordered" evidence="1">
    <location>
        <begin position="1"/>
        <end position="24"/>
    </location>
</feature>
<evidence type="ECO:0000256" key="2">
    <source>
        <dbReference type="SAM" id="Phobius"/>
    </source>
</evidence>
<feature type="transmembrane region" description="Helical" evidence="2">
    <location>
        <begin position="153"/>
        <end position="172"/>
    </location>
</feature>
<dbReference type="AlphaFoldDB" id="A0A644TV75"/>
<comment type="caution">
    <text evidence="3">The sequence shown here is derived from an EMBL/GenBank/DDBJ whole genome shotgun (WGS) entry which is preliminary data.</text>
</comment>
<name>A0A644TV75_9ZZZZ</name>
<dbReference type="EMBL" id="VSSQ01000055">
    <property type="protein sequence ID" value="MPL70864.1"/>
    <property type="molecule type" value="Genomic_DNA"/>
</dbReference>
<protein>
    <submittedName>
        <fullName evidence="3">Uncharacterized protein</fullName>
    </submittedName>
</protein>
<feature type="transmembrane region" description="Helical" evidence="2">
    <location>
        <begin position="129"/>
        <end position="147"/>
    </location>
</feature>
<proteinExistence type="predicted"/>
<feature type="transmembrane region" description="Helical" evidence="2">
    <location>
        <begin position="184"/>
        <end position="202"/>
    </location>
</feature>
<feature type="transmembrane region" description="Helical" evidence="2">
    <location>
        <begin position="33"/>
        <end position="50"/>
    </location>
</feature>
<feature type="transmembrane region" description="Helical" evidence="2">
    <location>
        <begin position="264"/>
        <end position="286"/>
    </location>
</feature>
<organism evidence="3">
    <name type="scientific">bioreactor metagenome</name>
    <dbReference type="NCBI Taxonomy" id="1076179"/>
    <lineage>
        <taxon>unclassified sequences</taxon>
        <taxon>metagenomes</taxon>
        <taxon>ecological metagenomes</taxon>
    </lineage>
</organism>
<keyword evidence="2" id="KW-1133">Transmembrane helix</keyword>
<feature type="transmembrane region" description="Helical" evidence="2">
    <location>
        <begin position="103"/>
        <end position="122"/>
    </location>
</feature>
<feature type="transmembrane region" description="Helical" evidence="2">
    <location>
        <begin position="344"/>
        <end position="364"/>
    </location>
</feature>
<gene>
    <name evidence="3" type="ORF">SDC9_16626</name>
</gene>